<feature type="binding site" evidence="8">
    <location>
        <position position="97"/>
    </location>
    <ligand>
        <name>Zn(2+)</name>
        <dbReference type="ChEBI" id="CHEBI:29105"/>
    </ligand>
</feature>
<feature type="compositionally biased region" description="Polar residues" evidence="9">
    <location>
        <begin position="366"/>
        <end position="375"/>
    </location>
</feature>
<dbReference type="Pfam" id="PF07776">
    <property type="entry name" value="zf-AD"/>
    <property type="match status" value="1"/>
</dbReference>
<feature type="compositionally biased region" description="Polar residues" evidence="9">
    <location>
        <begin position="153"/>
        <end position="163"/>
    </location>
</feature>
<dbReference type="SMART" id="SM00355">
    <property type="entry name" value="ZnF_C2H2"/>
    <property type="match status" value="6"/>
</dbReference>
<dbReference type="SUPFAM" id="SSF57667">
    <property type="entry name" value="beta-beta-alpha zinc fingers"/>
    <property type="match status" value="3"/>
</dbReference>
<evidence type="ECO:0000313" key="12">
    <source>
        <dbReference type="EnsemblMetazoa" id="AALFPA23_005919.P7648"/>
    </source>
</evidence>
<dbReference type="Pfam" id="PF00096">
    <property type="entry name" value="zf-C2H2"/>
    <property type="match status" value="2"/>
</dbReference>
<feature type="domain" description="C2H2-type" evidence="10">
    <location>
        <begin position="293"/>
        <end position="317"/>
    </location>
</feature>
<feature type="domain" description="C2H2-type" evidence="10">
    <location>
        <begin position="460"/>
        <end position="484"/>
    </location>
</feature>
<feature type="domain" description="C2H2-type" evidence="10">
    <location>
        <begin position="488"/>
        <end position="513"/>
    </location>
</feature>
<feature type="region of interest" description="Disordered" evidence="9">
    <location>
        <begin position="128"/>
        <end position="163"/>
    </location>
</feature>
<evidence type="ECO:0000256" key="8">
    <source>
        <dbReference type="PROSITE-ProRule" id="PRU01263"/>
    </source>
</evidence>
<evidence type="ECO:0000256" key="9">
    <source>
        <dbReference type="SAM" id="MobiDB-lite"/>
    </source>
</evidence>
<dbReference type="Gene3D" id="3.30.160.60">
    <property type="entry name" value="Classic Zinc Finger"/>
    <property type="match status" value="3"/>
</dbReference>
<keyword evidence="13" id="KW-1185">Reference proteome</keyword>
<evidence type="ECO:0000259" key="10">
    <source>
        <dbReference type="PROSITE" id="PS50157"/>
    </source>
</evidence>
<dbReference type="Pfam" id="PF13912">
    <property type="entry name" value="zf-C2H2_6"/>
    <property type="match status" value="1"/>
</dbReference>
<feature type="binding site" evidence="8">
    <location>
        <position position="94"/>
    </location>
    <ligand>
        <name>Zn(2+)</name>
        <dbReference type="ChEBI" id="CHEBI:29105"/>
    </ligand>
</feature>
<dbReference type="SUPFAM" id="SSF57716">
    <property type="entry name" value="Glucocorticoid receptor-like (DNA-binding domain)"/>
    <property type="match status" value="1"/>
</dbReference>
<keyword evidence="2 8" id="KW-0479">Metal-binding</keyword>
<dbReference type="Proteomes" id="UP000069940">
    <property type="component" value="Unassembled WGS sequence"/>
</dbReference>
<feature type="domain" description="C2H2-type" evidence="10">
    <location>
        <begin position="265"/>
        <end position="293"/>
    </location>
</feature>
<feature type="domain" description="C2H2-type" evidence="10">
    <location>
        <begin position="415"/>
        <end position="442"/>
    </location>
</feature>
<dbReference type="InterPro" id="IPR012934">
    <property type="entry name" value="Znf_AD"/>
</dbReference>
<keyword evidence="4 7" id="KW-0863">Zinc-finger</keyword>
<dbReference type="RefSeq" id="XP_062705000.1">
    <property type="nucleotide sequence ID" value="XM_062849016.1"/>
</dbReference>
<evidence type="ECO:0000256" key="3">
    <source>
        <dbReference type="ARBA" id="ARBA00022737"/>
    </source>
</evidence>
<dbReference type="InterPro" id="IPR036236">
    <property type="entry name" value="Znf_C2H2_sf"/>
</dbReference>
<protein>
    <recommendedName>
        <fullName evidence="14">C2h2-type zn-finger protein</fullName>
    </recommendedName>
</protein>
<name>A0ABM1Y5I7_AEDAL</name>
<dbReference type="GeneID" id="115258001"/>
<reference evidence="12" key="2">
    <citation type="submission" date="2025-05" db="UniProtKB">
        <authorList>
            <consortium name="EnsemblMetazoa"/>
        </authorList>
    </citation>
    <scope>IDENTIFICATION</scope>
    <source>
        <strain evidence="12">Foshan</strain>
    </source>
</reference>
<evidence type="ECO:0000256" key="5">
    <source>
        <dbReference type="ARBA" id="ARBA00022833"/>
    </source>
</evidence>
<dbReference type="PANTHER" id="PTHR24394">
    <property type="entry name" value="ZINC FINGER PROTEIN"/>
    <property type="match status" value="1"/>
</dbReference>
<evidence type="ECO:0008006" key="14">
    <source>
        <dbReference type="Google" id="ProtNLM"/>
    </source>
</evidence>
<sequence>MYKTATGFNEESPPLKKAKYKVPKRCFNNSKTMTSTTIKSEPEHHGTPSKVCRLCLNDDSPLVNVFAKEHLHRWISDFLSIAISTSDRMSQSICAGCQKYLTEFEEFWRSCHEVQGILQSLLEGENDEAGAGLSVQPSHAPKELEQGARRGNSPATCKNPDNCTEIQQKTKTNSLALFEIKAEPYDESYFMTGTEETSEPKKFEQDADQAQSSPMDDDMIETHDVKIEIHSDSEEASEEELLEEYQSSGSSIVYKKKKKRRKNTFICGKCQKRCTNKEHLHQHDVFVHNPKSHKCHPCELGFVHKINLIKHERSQKHLKRVRALKLPKNYKKNLHDDHETTHNEAPIVKNPDADHHITPGVVVPDTNGNASNDKPTQAKAATDSDPQWECDICHKSYSSYVNLYHHKRTHLAPKYFCPICGKPFLKRVLMKRHIHTHEIKPKQKPAPRRKLDDENADKPFECDICQKTFQLKSTLHNHKRKVHAPLAFACRICDIMFKTRYHMERHARCHNRM</sequence>
<evidence type="ECO:0000256" key="4">
    <source>
        <dbReference type="ARBA" id="ARBA00022771"/>
    </source>
</evidence>
<keyword evidence="5 8" id="KW-0862">Zinc</keyword>
<feature type="domain" description="C2H2-type" evidence="10">
    <location>
        <begin position="388"/>
        <end position="415"/>
    </location>
</feature>
<feature type="region of interest" description="Disordered" evidence="9">
    <location>
        <begin position="363"/>
        <end position="382"/>
    </location>
</feature>
<proteinExistence type="predicted"/>
<feature type="binding site" evidence="8">
    <location>
        <position position="55"/>
    </location>
    <ligand>
        <name>Zn(2+)</name>
        <dbReference type="ChEBI" id="CHEBI:29105"/>
    </ligand>
</feature>
<dbReference type="PROSITE" id="PS51915">
    <property type="entry name" value="ZAD"/>
    <property type="match status" value="1"/>
</dbReference>
<accession>A0ABM1Y5I7</accession>
<evidence type="ECO:0000256" key="2">
    <source>
        <dbReference type="ARBA" id="ARBA00022723"/>
    </source>
</evidence>
<evidence type="ECO:0000256" key="7">
    <source>
        <dbReference type="PROSITE-ProRule" id="PRU00042"/>
    </source>
</evidence>
<keyword evidence="6" id="KW-0539">Nucleus</keyword>
<reference evidence="13" key="1">
    <citation type="journal article" date="2015" name="Proc. Natl. Acad. Sci. U.S.A.">
        <title>Genome sequence of the Asian Tiger mosquito, Aedes albopictus, reveals insights into its biology, genetics, and evolution.</title>
        <authorList>
            <person name="Chen X.G."/>
            <person name="Jiang X."/>
            <person name="Gu J."/>
            <person name="Xu M."/>
            <person name="Wu Y."/>
            <person name="Deng Y."/>
            <person name="Zhang C."/>
            <person name="Bonizzoni M."/>
            <person name="Dermauw W."/>
            <person name="Vontas J."/>
            <person name="Armbruster P."/>
            <person name="Huang X."/>
            <person name="Yang Y."/>
            <person name="Zhang H."/>
            <person name="He W."/>
            <person name="Peng H."/>
            <person name="Liu Y."/>
            <person name="Wu K."/>
            <person name="Chen J."/>
            <person name="Lirakis M."/>
            <person name="Topalis P."/>
            <person name="Van Leeuwen T."/>
            <person name="Hall A.B."/>
            <person name="Jiang X."/>
            <person name="Thorpe C."/>
            <person name="Mueller R.L."/>
            <person name="Sun C."/>
            <person name="Waterhouse R.M."/>
            <person name="Yan G."/>
            <person name="Tu Z.J."/>
            <person name="Fang X."/>
            <person name="James A.A."/>
        </authorList>
    </citation>
    <scope>NUCLEOTIDE SEQUENCE [LARGE SCALE GENOMIC DNA]</scope>
    <source>
        <strain evidence="13">Foshan</strain>
    </source>
</reference>
<evidence type="ECO:0000259" key="11">
    <source>
        <dbReference type="PROSITE" id="PS51915"/>
    </source>
</evidence>
<evidence type="ECO:0000256" key="6">
    <source>
        <dbReference type="ARBA" id="ARBA00023242"/>
    </source>
</evidence>
<comment type="subcellular location">
    <subcellularLocation>
        <location evidence="1">Nucleus</location>
    </subcellularLocation>
</comment>
<dbReference type="PROSITE" id="PS00028">
    <property type="entry name" value="ZINC_FINGER_C2H2_1"/>
    <property type="match status" value="6"/>
</dbReference>
<feature type="binding site" evidence="8">
    <location>
        <position position="52"/>
    </location>
    <ligand>
        <name>Zn(2+)</name>
        <dbReference type="ChEBI" id="CHEBI:29105"/>
    </ligand>
</feature>
<evidence type="ECO:0000313" key="13">
    <source>
        <dbReference type="Proteomes" id="UP000069940"/>
    </source>
</evidence>
<evidence type="ECO:0000256" key="1">
    <source>
        <dbReference type="ARBA" id="ARBA00004123"/>
    </source>
</evidence>
<organism evidence="12 13">
    <name type="scientific">Aedes albopictus</name>
    <name type="common">Asian tiger mosquito</name>
    <name type="synonym">Stegomyia albopicta</name>
    <dbReference type="NCBI Taxonomy" id="7160"/>
    <lineage>
        <taxon>Eukaryota</taxon>
        <taxon>Metazoa</taxon>
        <taxon>Ecdysozoa</taxon>
        <taxon>Arthropoda</taxon>
        <taxon>Hexapoda</taxon>
        <taxon>Insecta</taxon>
        <taxon>Pterygota</taxon>
        <taxon>Neoptera</taxon>
        <taxon>Endopterygota</taxon>
        <taxon>Diptera</taxon>
        <taxon>Nematocera</taxon>
        <taxon>Culicoidea</taxon>
        <taxon>Culicidae</taxon>
        <taxon>Culicinae</taxon>
        <taxon>Aedini</taxon>
        <taxon>Aedes</taxon>
        <taxon>Stegomyia</taxon>
    </lineage>
</organism>
<keyword evidence="3" id="KW-0677">Repeat</keyword>
<dbReference type="PANTHER" id="PTHR24394:SF29">
    <property type="entry name" value="MYONEURIN"/>
    <property type="match status" value="1"/>
</dbReference>
<dbReference type="Gene3D" id="3.40.1800.20">
    <property type="match status" value="1"/>
</dbReference>
<feature type="domain" description="ZAD" evidence="11">
    <location>
        <begin position="50"/>
        <end position="121"/>
    </location>
</feature>
<dbReference type="PROSITE" id="PS50157">
    <property type="entry name" value="ZINC_FINGER_C2H2_2"/>
    <property type="match status" value="6"/>
</dbReference>
<dbReference type="InterPro" id="IPR013087">
    <property type="entry name" value="Znf_C2H2_type"/>
</dbReference>
<dbReference type="EnsemblMetazoa" id="AALFPA23_005919.R7648">
    <property type="protein sequence ID" value="AALFPA23_005919.P7648"/>
    <property type="gene ID" value="AALFPA23_005919"/>
</dbReference>
<dbReference type="SMART" id="SM00868">
    <property type="entry name" value="zf-AD"/>
    <property type="match status" value="1"/>
</dbReference>